<keyword evidence="2" id="KW-1185">Reference proteome</keyword>
<evidence type="ECO:0000313" key="2">
    <source>
        <dbReference type="Proteomes" id="UP000269542"/>
    </source>
</evidence>
<proteinExistence type="predicted"/>
<dbReference type="InterPro" id="IPR001387">
    <property type="entry name" value="Cro/C1-type_HTH"/>
</dbReference>
<accession>A0A3S4VAC3</accession>
<dbReference type="InterPro" id="IPR010982">
    <property type="entry name" value="Lambda_DNA-bd_dom_sf"/>
</dbReference>
<dbReference type="GO" id="GO:0003677">
    <property type="term" value="F:DNA binding"/>
    <property type="evidence" value="ECO:0007669"/>
    <property type="project" value="InterPro"/>
</dbReference>
<gene>
    <name evidence="1" type="ORF">NCTC13354_00823</name>
</gene>
<organism evidence="1 2">
    <name type="scientific">Trueperella bialowiezensis</name>
    <dbReference type="NCBI Taxonomy" id="312285"/>
    <lineage>
        <taxon>Bacteria</taxon>
        <taxon>Bacillati</taxon>
        <taxon>Actinomycetota</taxon>
        <taxon>Actinomycetes</taxon>
        <taxon>Actinomycetales</taxon>
        <taxon>Actinomycetaceae</taxon>
        <taxon>Trueperella</taxon>
    </lineage>
</organism>
<dbReference type="Proteomes" id="UP000269542">
    <property type="component" value="Chromosome"/>
</dbReference>
<protein>
    <submittedName>
        <fullName evidence="1">Uncharacterized protein</fullName>
    </submittedName>
</protein>
<dbReference type="OrthoDB" id="3254152at2"/>
<sequence>MTLREVPEKMGTDASAVYRFETGQHDPHLSTVRRYAIAVGAEIDTPTGENPENRANLTFFPMTKDRDDNGQLPGVAASLSVTLYADDWLLGAVSQVFLISDEARPMSRKDEDTWVQTIVDLYQERTCALLWDIASSALKSTAGMMKLLPVEVPDLTSTEINVGTVPAAERNGR</sequence>
<evidence type="ECO:0000313" key="1">
    <source>
        <dbReference type="EMBL" id="VEI13119.1"/>
    </source>
</evidence>
<dbReference type="EMBL" id="LR134476">
    <property type="protein sequence ID" value="VEI13119.1"/>
    <property type="molecule type" value="Genomic_DNA"/>
</dbReference>
<dbReference type="KEGG" id="tbw:NCTC13354_00823"/>
<reference evidence="1 2" key="1">
    <citation type="submission" date="2018-12" db="EMBL/GenBank/DDBJ databases">
        <authorList>
            <consortium name="Pathogen Informatics"/>
        </authorList>
    </citation>
    <scope>NUCLEOTIDE SEQUENCE [LARGE SCALE GENOMIC DNA]</scope>
    <source>
        <strain evidence="1 2">NCTC13354</strain>
    </source>
</reference>
<dbReference type="CDD" id="cd00093">
    <property type="entry name" value="HTH_XRE"/>
    <property type="match status" value="1"/>
</dbReference>
<dbReference type="SUPFAM" id="SSF47413">
    <property type="entry name" value="lambda repressor-like DNA-binding domains"/>
    <property type="match status" value="1"/>
</dbReference>
<name>A0A3S4VAC3_9ACTO</name>
<dbReference type="AlphaFoldDB" id="A0A3S4VAC3"/>
<dbReference type="Gene3D" id="1.10.260.40">
    <property type="entry name" value="lambda repressor-like DNA-binding domains"/>
    <property type="match status" value="1"/>
</dbReference>